<dbReference type="InterPro" id="IPR036093">
    <property type="entry name" value="NAC_dom_sf"/>
</dbReference>
<dbReference type="GO" id="GO:0006355">
    <property type="term" value="P:regulation of DNA-templated transcription"/>
    <property type="evidence" value="ECO:0007669"/>
    <property type="project" value="InterPro"/>
</dbReference>
<dbReference type="Gene3D" id="2.170.150.80">
    <property type="entry name" value="NAC domain"/>
    <property type="match status" value="1"/>
</dbReference>
<accession>A0A9Q0F7U5</accession>
<feature type="domain" description="NAC" evidence="5">
    <location>
        <begin position="16"/>
        <end position="161"/>
    </location>
</feature>
<sequence>MGVMGYKVSTGGELQLPLGYKFDPTDRDILCQYLKKKINGEEIMVIIPTADVYSRSPALICTHQVRYGLSNQWFFYTTAAATGDNGVVKARNGCYYEVIGERDVYEDNLIWVGVVRRLEYHWANGTKTDWVVDEFSLPDYGETAAVNDDKKKVVMCRIRFMQPIEI</sequence>
<evidence type="ECO:0000256" key="1">
    <source>
        <dbReference type="ARBA" id="ARBA00023015"/>
    </source>
</evidence>
<comment type="caution">
    <text evidence="6">The sequence shown here is derived from an EMBL/GenBank/DDBJ whole genome shotgun (WGS) entry which is preliminary data.</text>
</comment>
<dbReference type="GO" id="GO:0003677">
    <property type="term" value="F:DNA binding"/>
    <property type="evidence" value="ECO:0007669"/>
    <property type="project" value="UniProtKB-KW"/>
</dbReference>
<evidence type="ECO:0000256" key="3">
    <source>
        <dbReference type="ARBA" id="ARBA00023163"/>
    </source>
</evidence>
<dbReference type="PANTHER" id="PTHR31719:SF43">
    <property type="entry name" value="NAC TRANSCRIPTION FACTOR 56"/>
    <property type="match status" value="1"/>
</dbReference>
<dbReference type="EMBL" id="JAKUCV010006706">
    <property type="protein sequence ID" value="KAJ4826317.1"/>
    <property type="molecule type" value="Genomic_DNA"/>
</dbReference>
<proteinExistence type="predicted"/>
<evidence type="ECO:0000313" key="7">
    <source>
        <dbReference type="Proteomes" id="UP001141552"/>
    </source>
</evidence>
<dbReference type="AlphaFoldDB" id="A0A9Q0F7U5"/>
<dbReference type="PANTHER" id="PTHR31719">
    <property type="entry name" value="NAC TRANSCRIPTION FACTOR 56"/>
    <property type="match status" value="1"/>
</dbReference>
<reference evidence="6" key="2">
    <citation type="journal article" date="2023" name="Plants (Basel)">
        <title>Annotation of the Turnera subulata (Passifloraceae) Draft Genome Reveals the S-Locus Evolved after the Divergence of Turneroideae from Passifloroideae in a Stepwise Manner.</title>
        <authorList>
            <person name="Henning P.M."/>
            <person name="Roalson E.H."/>
            <person name="Mir W."/>
            <person name="McCubbin A.G."/>
            <person name="Shore J.S."/>
        </authorList>
    </citation>
    <scope>NUCLEOTIDE SEQUENCE</scope>
    <source>
        <strain evidence="6">F60SS</strain>
    </source>
</reference>
<organism evidence="6 7">
    <name type="scientific">Turnera subulata</name>
    <dbReference type="NCBI Taxonomy" id="218843"/>
    <lineage>
        <taxon>Eukaryota</taxon>
        <taxon>Viridiplantae</taxon>
        <taxon>Streptophyta</taxon>
        <taxon>Embryophyta</taxon>
        <taxon>Tracheophyta</taxon>
        <taxon>Spermatophyta</taxon>
        <taxon>Magnoliopsida</taxon>
        <taxon>eudicotyledons</taxon>
        <taxon>Gunneridae</taxon>
        <taxon>Pentapetalae</taxon>
        <taxon>rosids</taxon>
        <taxon>fabids</taxon>
        <taxon>Malpighiales</taxon>
        <taxon>Passifloraceae</taxon>
        <taxon>Turnera</taxon>
    </lineage>
</organism>
<evidence type="ECO:0000256" key="2">
    <source>
        <dbReference type="ARBA" id="ARBA00023125"/>
    </source>
</evidence>
<dbReference type="Proteomes" id="UP001141552">
    <property type="component" value="Unassembled WGS sequence"/>
</dbReference>
<gene>
    <name evidence="6" type="ORF">Tsubulata_004085</name>
</gene>
<dbReference type="PROSITE" id="PS51005">
    <property type="entry name" value="NAC"/>
    <property type="match status" value="1"/>
</dbReference>
<protein>
    <recommendedName>
        <fullName evidence="5">NAC domain-containing protein</fullName>
    </recommendedName>
</protein>
<keyword evidence="4" id="KW-0539">Nucleus</keyword>
<dbReference type="SUPFAM" id="SSF101941">
    <property type="entry name" value="NAC domain"/>
    <property type="match status" value="1"/>
</dbReference>
<keyword evidence="3" id="KW-0804">Transcription</keyword>
<keyword evidence="1" id="KW-0805">Transcription regulation</keyword>
<name>A0A9Q0F7U5_9ROSI</name>
<dbReference type="Pfam" id="PF02365">
    <property type="entry name" value="NAM"/>
    <property type="match status" value="1"/>
</dbReference>
<keyword evidence="7" id="KW-1185">Reference proteome</keyword>
<evidence type="ECO:0000259" key="5">
    <source>
        <dbReference type="PROSITE" id="PS51005"/>
    </source>
</evidence>
<dbReference type="InterPro" id="IPR003441">
    <property type="entry name" value="NAC-dom"/>
</dbReference>
<reference evidence="6" key="1">
    <citation type="submission" date="2022-02" db="EMBL/GenBank/DDBJ databases">
        <authorList>
            <person name="Henning P.M."/>
            <person name="McCubbin A.G."/>
            <person name="Shore J.S."/>
        </authorList>
    </citation>
    <scope>NUCLEOTIDE SEQUENCE</scope>
    <source>
        <strain evidence="6">F60SS</strain>
        <tissue evidence="6">Leaves</tissue>
    </source>
</reference>
<keyword evidence="2" id="KW-0238">DNA-binding</keyword>
<dbReference type="OrthoDB" id="1592334at2759"/>
<evidence type="ECO:0000256" key="4">
    <source>
        <dbReference type="ARBA" id="ARBA00023242"/>
    </source>
</evidence>
<evidence type="ECO:0000313" key="6">
    <source>
        <dbReference type="EMBL" id="KAJ4826317.1"/>
    </source>
</evidence>